<keyword evidence="2" id="KW-1185">Reference proteome</keyword>
<gene>
    <name evidence="1" type="ORF">HBR001_LOCUS3816</name>
</gene>
<comment type="caution">
    <text evidence="1">The sequence shown here is derived from an EMBL/GenBank/DDBJ whole genome shotgun (WGS) entry which is preliminary data.</text>
</comment>
<proteinExistence type="predicted"/>
<organism evidence="1 2">
    <name type="scientific">Hyaloperonospora brassicae</name>
    <name type="common">Brassica downy mildew</name>
    <name type="synonym">Peronospora brassicae</name>
    <dbReference type="NCBI Taxonomy" id="162125"/>
    <lineage>
        <taxon>Eukaryota</taxon>
        <taxon>Sar</taxon>
        <taxon>Stramenopiles</taxon>
        <taxon>Oomycota</taxon>
        <taxon>Peronosporomycetes</taxon>
        <taxon>Peronosporales</taxon>
        <taxon>Peronosporaceae</taxon>
        <taxon>Hyaloperonospora</taxon>
    </lineage>
</organism>
<dbReference type="Proteomes" id="UP001162031">
    <property type="component" value="Unassembled WGS sequence"/>
</dbReference>
<dbReference type="AlphaFoldDB" id="A0AAV0TSE1"/>
<protein>
    <submittedName>
        <fullName evidence="1">Uncharacterized protein</fullName>
    </submittedName>
</protein>
<name>A0AAV0TSE1_HYABA</name>
<dbReference type="EMBL" id="CANTFL010000649">
    <property type="protein sequence ID" value="CAI5726328.1"/>
    <property type="molecule type" value="Genomic_DNA"/>
</dbReference>
<accession>A0AAV0TSE1</accession>
<sequence length="218" mass="24098">MTRVRARTCPCTDDAPPPELASYMRLLQAHCVLPLRSLTRPGAIFSGYAAELSPFCGLSWTGSGSLRFRFVSDAVKRVDMCNREDVHAIHRVMDVLGLFHCPSLDQSTGLQAAYVHFHASVRRFSALLMNKLFASEHIFEDLQAVQEYERLDDLVMFLNDYELQGMGESTVSLHLHVVMNSLAVHIVMSLESAIRSVTSSLAVAGNLTLTADLISAGR</sequence>
<evidence type="ECO:0000313" key="1">
    <source>
        <dbReference type="EMBL" id="CAI5726328.1"/>
    </source>
</evidence>
<reference evidence="1" key="1">
    <citation type="submission" date="2022-12" db="EMBL/GenBank/DDBJ databases">
        <authorList>
            <person name="Webb A."/>
        </authorList>
    </citation>
    <scope>NUCLEOTIDE SEQUENCE</scope>
    <source>
        <strain evidence="1">Hp1</strain>
    </source>
</reference>
<evidence type="ECO:0000313" key="2">
    <source>
        <dbReference type="Proteomes" id="UP001162031"/>
    </source>
</evidence>